<name>A0AAD8T7Q2_LOLMU</name>
<keyword evidence="1" id="KW-0472">Membrane</keyword>
<sequence length="181" mass="19863">MELELLKCVLPDKFDARCIVAKLPPSWRNFATSLKHQRNEFSVENIIGSLDVDEKARSKDKQTGGTEGRSAANLVQKNAHKFKEKNKGVSQTTNFKKKARGSSVMTGNGLHATVPALLCRFAYFLNKSDNTMSDINGSHGGAVGATFPVAMYVIFLSYLALLLVPCSDLVHVLRTECKADD</sequence>
<evidence type="ECO:0000313" key="3">
    <source>
        <dbReference type="Proteomes" id="UP001231189"/>
    </source>
</evidence>
<feature type="transmembrane region" description="Helical" evidence="1">
    <location>
        <begin position="145"/>
        <end position="164"/>
    </location>
</feature>
<dbReference type="EMBL" id="JAUUTY010000002">
    <property type="protein sequence ID" value="KAK1676978.1"/>
    <property type="molecule type" value="Genomic_DNA"/>
</dbReference>
<keyword evidence="1" id="KW-0812">Transmembrane</keyword>
<evidence type="ECO:0000256" key="1">
    <source>
        <dbReference type="SAM" id="Phobius"/>
    </source>
</evidence>
<reference evidence="2" key="1">
    <citation type="submission" date="2023-07" db="EMBL/GenBank/DDBJ databases">
        <title>A chromosome-level genome assembly of Lolium multiflorum.</title>
        <authorList>
            <person name="Chen Y."/>
            <person name="Copetti D."/>
            <person name="Kolliker R."/>
            <person name="Studer B."/>
        </authorList>
    </citation>
    <scope>NUCLEOTIDE SEQUENCE</scope>
    <source>
        <strain evidence="2">02402/16</strain>
        <tissue evidence="2">Leaf</tissue>
    </source>
</reference>
<dbReference type="Proteomes" id="UP001231189">
    <property type="component" value="Unassembled WGS sequence"/>
</dbReference>
<gene>
    <name evidence="2" type="ORF">QYE76_037826</name>
</gene>
<dbReference type="Pfam" id="PF14223">
    <property type="entry name" value="Retrotran_gag_2"/>
    <property type="match status" value="1"/>
</dbReference>
<accession>A0AAD8T7Q2</accession>
<proteinExistence type="predicted"/>
<comment type="caution">
    <text evidence="2">The sequence shown here is derived from an EMBL/GenBank/DDBJ whole genome shotgun (WGS) entry which is preliminary data.</text>
</comment>
<evidence type="ECO:0000313" key="2">
    <source>
        <dbReference type="EMBL" id="KAK1676978.1"/>
    </source>
</evidence>
<protein>
    <submittedName>
        <fullName evidence="2">Uncharacterized protein</fullName>
    </submittedName>
</protein>
<organism evidence="2 3">
    <name type="scientific">Lolium multiflorum</name>
    <name type="common">Italian ryegrass</name>
    <name type="synonym">Lolium perenne subsp. multiflorum</name>
    <dbReference type="NCBI Taxonomy" id="4521"/>
    <lineage>
        <taxon>Eukaryota</taxon>
        <taxon>Viridiplantae</taxon>
        <taxon>Streptophyta</taxon>
        <taxon>Embryophyta</taxon>
        <taxon>Tracheophyta</taxon>
        <taxon>Spermatophyta</taxon>
        <taxon>Magnoliopsida</taxon>
        <taxon>Liliopsida</taxon>
        <taxon>Poales</taxon>
        <taxon>Poaceae</taxon>
        <taxon>BOP clade</taxon>
        <taxon>Pooideae</taxon>
        <taxon>Poodae</taxon>
        <taxon>Poeae</taxon>
        <taxon>Poeae Chloroplast Group 2 (Poeae type)</taxon>
        <taxon>Loliodinae</taxon>
        <taxon>Loliinae</taxon>
        <taxon>Lolium</taxon>
    </lineage>
</organism>
<keyword evidence="1" id="KW-1133">Transmembrane helix</keyword>
<keyword evidence="3" id="KW-1185">Reference proteome</keyword>
<dbReference type="AlphaFoldDB" id="A0AAD8T7Q2"/>